<keyword evidence="7" id="KW-0067">ATP-binding</keyword>
<dbReference type="EC" id="2.7.4.9" evidence="2"/>
<evidence type="ECO:0000256" key="7">
    <source>
        <dbReference type="ARBA" id="ARBA00022840"/>
    </source>
</evidence>
<dbReference type="GO" id="GO:0006235">
    <property type="term" value="P:dTTP biosynthetic process"/>
    <property type="evidence" value="ECO:0007669"/>
    <property type="project" value="TreeGrafter"/>
</dbReference>
<reference evidence="9 10" key="1">
    <citation type="journal article" date="2015" name="Genome Biol.">
        <title>Comparative genomics of Steinernema reveals deeply conserved gene regulatory networks.</title>
        <authorList>
            <person name="Dillman A.R."/>
            <person name="Macchietto M."/>
            <person name="Porter C.F."/>
            <person name="Rogers A."/>
            <person name="Williams B."/>
            <person name="Antoshechkin I."/>
            <person name="Lee M.M."/>
            <person name="Goodwin Z."/>
            <person name="Lu X."/>
            <person name="Lewis E.E."/>
            <person name="Goodrich-Blair H."/>
            <person name="Stock S.P."/>
            <person name="Adams B.J."/>
            <person name="Sternberg P.W."/>
            <person name="Mortazavi A."/>
        </authorList>
    </citation>
    <scope>NUCLEOTIDE SEQUENCE [LARGE SCALE GENOMIC DNA]</scope>
    <source>
        <strain evidence="9 10">ALL</strain>
    </source>
</reference>
<comment type="similarity">
    <text evidence="1">Belongs to the thymidylate kinase family.</text>
</comment>
<gene>
    <name evidence="9" type="ORF">L596_026182</name>
</gene>
<evidence type="ECO:0000256" key="1">
    <source>
        <dbReference type="ARBA" id="ARBA00009776"/>
    </source>
</evidence>
<dbReference type="InterPro" id="IPR039430">
    <property type="entry name" value="Thymidylate_kin-like_dom"/>
</dbReference>
<dbReference type="PANTHER" id="PTHR10344:SF1">
    <property type="entry name" value="THYMIDYLATE KINASE"/>
    <property type="match status" value="1"/>
</dbReference>
<proteinExistence type="inferred from homology"/>
<dbReference type="STRING" id="34508.A0A4U5M0M2"/>
<dbReference type="InterPro" id="IPR018094">
    <property type="entry name" value="Thymidylate_kinase"/>
</dbReference>
<dbReference type="GO" id="GO:0005829">
    <property type="term" value="C:cytosol"/>
    <property type="evidence" value="ECO:0007669"/>
    <property type="project" value="TreeGrafter"/>
</dbReference>
<feature type="domain" description="Thymidylate kinase-like" evidence="8">
    <location>
        <begin position="19"/>
        <end position="200"/>
    </location>
</feature>
<organism evidence="9 10">
    <name type="scientific">Steinernema carpocapsae</name>
    <name type="common">Entomopathogenic nematode</name>
    <dbReference type="NCBI Taxonomy" id="34508"/>
    <lineage>
        <taxon>Eukaryota</taxon>
        <taxon>Metazoa</taxon>
        <taxon>Ecdysozoa</taxon>
        <taxon>Nematoda</taxon>
        <taxon>Chromadorea</taxon>
        <taxon>Rhabditida</taxon>
        <taxon>Tylenchina</taxon>
        <taxon>Panagrolaimomorpha</taxon>
        <taxon>Strongyloidoidea</taxon>
        <taxon>Steinernematidae</taxon>
        <taxon>Steinernema</taxon>
    </lineage>
</organism>
<sequence>MVELAAGDAQKRRGALIVFEGLDRSGKSTQAQKINEKLNKKGIKSEYCSFPDRSPETRTGPTIQKHLEEAGSPLDKKEEIHLIFSQNRWERIGKLEEKLQNGTTIILDRYVASGASYTMAKGLPKSFACAVDVGLPRPDYVVYLDVSHEVITKRKGFGDEKFEVPKFQADVRKAMEEFREHSTWKTINADQSMEAVENDVEKLVFDLVEADRPEQLDVIEPGYFGAARKDEDFEPKDFPMDVATRGLLLAFQGPDAKVRAEETGEEEFAEGCKTQLGLSEVHGPTGVTDDLTPREKALQAAAHFWNQHENVLKHLAEGSIVVLLNYVPSLIQETNNNVADKTWAEALSYGLPVPDKSVDWQSIEDLDELIKRKEDFNKDCARLLEHREDLLGTVKRYVPKK</sequence>
<keyword evidence="3" id="KW-0808">Transferase</keyword>
<reference evidence="9 10" key="2">
    <citation type="journal article" date="2019" name="G3 (Bethesda)">
        <title>Hybrid Assembly of the Genome of the Entomopathogenic Nematode Steinernema carpocapsae Identifies the X-Chromosome.</title>
        <authorList>
            <person name="Serra L."/>
            <person name="Macchietto M."/>
            <person name="Macias-Munoz A."/>
            <person name="McGill C.J."/>
            <person name="Rodriguez I.M."/>
            <person name="Rodriguez B."/>
            <person name="Murad R."/>
            <person name="Mortazavi A."/>
        </authorList>
    </citation>
    <scope>NUCLEOTIDE SEQUENCE [LARGE SCALE GENOMIC DNA]</scope>
    <source>
        <strain evidence="9 10">ALL</strain>
    </source>
</reference>
<dbReference type="Pfam" id="PF02223">
    <property type="entry name" value="Thymidylate_kin"/>
    <property type="match status" value="1"/>
</dbReference>
<dbReference type="OrthoDB" id="425602at2759"/>
<keyword evidence="5" id="KW-0547">Nucleotide-binding</keyword>
<dbReference type="AlphaFoldDB" id="A0A4U5M0M2"/>
<dbReference type="GO" id="GO:0004798">
    <property type="term" value="F:dTMP kinase activity"/>
    <property type="evidence" value="ECO:0007669"/>
    <property type="project" value="UniProtKB-EC"/>
</dbReference>
<evidence type="ECO:0000256" key="2">
    <source>
        <dbReference type="ARBA" id="ARBA00012980"/>
    </source>
</evidence>
<evidence type="ECO:0000313" key="10">
    <source>
        <dbReference type="Proteomes" id="UP000298663"/>
    </source>
</evidence>
<evidence type="ECO:0000256" key="4">
    <source>
        <dbReference type="ARBA" id="ARBA00022727"/>
    </source>
</evidence>
<dbReference type="GO" id="GO:0005634">
    <property type="term" value="C:nucleus"/>
    <property type="evidence" value="ECO:0007669"/>
    <property type="project" value="TreeGrafter"/>
</dbReference>
<dbReference type="CDD" id="cd01672">
    <property type="entry name" value="TMPK"/>
    <property type="match status" value="1"/>
</dbReference>
<dbReference type="SUPFAM" id="SSF52540">
    <property type="entry name" value="P-loop containing nucleoside triphosphate hydrolases"/>
    <property type="match status" value="1"/>
</dbReference>
<dbReference type="NCBIfam" id="TIGR00041">
    <property type="entry name" value="DTMP_kinase"/>
    <property type="match status" value="1"/>
</dbReference>
<dbReference type="GO" id="GO:0005524">
    <property type="term" value="F:ATP binding"/>
    <property type="evidence" value="ECO:0007669"/>
    <property type="project" value="UniProtKB-KW"/>
</dbReference>
<dbReference type="InterPro" id="IPR027417">
    <property type="entry name" value="P-loop_NTPase"/>
</dbReference>
<dbReference type="GO" id="GO:0005739">
    <property type="term" value="C:mitochondrion"/>
    <property type="evidence" value="ECO:0007669"/>
    <property type="project" value="TreeGrafter"/>
</dbReference>
<evidence type="ECO:0000259" key="8">
    <source>
        <dbReference type="Pfam" id="PF02223"/>
    </source>
</evidence>
<keyword evidence="10" id="KW-1185">Reference proteome</keyword>
<dbReference type="Gene3D" id="3.40.50.300">
    <property type="entry name" value="P-loop containing nucleotide triphosphate hydrolases"/>
    <property type="match status" value="2"/>
</dbReference>
<dbReference type="GO" id="GO:0006227">
    <property type="term" value="P:dUDP biosynthetic process"/>
    <property type="evidence" value="ECO:0007669"/>
    <property type="project" value="TreeGrafter"/>
</dbReference>
<comment type="caution">
    <text evidence="9">The sequence shown here is derived from an EMBL/GenBank/DDBJ whole genome shotgun (WGS) entry which is preliminary data.</text>
</comment>
<evidence type="ECO:0000256" key="6">
    <source>
        <dbReference type="ARBA" id="ARBA00022777"/>
    </source>
</evidence>
<dbReference type="GO" id="GO:0006233">
    <property type="term" value="P:dTDP biosynthetic process"/>
    <property type="evidence" value="ECO:0007669"/>
    <property type="project" value="InterPro"/>
</dbReference>
<evidence type="ECO:0000256" key="3">
    <source>
        <dbReference type="ARBA" id="ARBA00022679"/>
    </source>
</evidence>
<evidence type="ECO:0000256" key="5">
    <source>
        <dbReference type="ARBA" id="ARBA00022741"/>
    </source>
</evidence>
<dbReference type="HAMAP" id="MF_00165">
    <property type="entry name" value="Thymidylate_kinase"/>
    <property type="match status" value="1"/>
</dbReference>
<accession>A0A4U5M0M2</accession>
<keyword evidence="6" id="KW-0418">Kinase</keyword>
<dbReference type="GO" id="GO:0004550">
    <property type="term" value="F:nucleoside diphosphate kinase activity"/>
    <property type="evidence" value="ECO:0007669"/>
    <property type="project" value="TreeGrafter"/>
</dbReference>
<evidence type="ECO:0000313" key="9">
    <source>
        <dbReference type="EMBL" id="TKR62190.1"/>
    </source>
</evidence>
<protein>
    <recommendedName>
        <fullName evidence="2">dTMP kinase</fullName>
        <ecNumber evidence="2">2.7.4.9</ecNumber>
    </recommendedName>
</protein>
<keyword evidence="4" id="KW-0545">Nucleotide biosynthesis</keyword>
<name>A0A4U5M0M2_STECR</name>
<dbReference type="PANTHER" id="PTHR10344">
    <property type="entry name" value="THYMIDYLATE KINASE"/>
    <property type="match status" value="1"/>
</dbReference>
<dbReference type="EMBL" id="AZBU02000010">
    <property type="protein sequence ID" value="TKR62190.1"/>
    <property type="molecule type" value="Genomic_DNA"/>
</dbReference>
<dbReference type="Proteomes" id="UP000298663">
    <property type="component" value="Unassembled WGS sequence"/>
</dbReference>